<gene>
    <name evidence="1" type="ORF">A3D65_04635</name>
</gene>
<accession>A0A1G2D551</accession>
<dbReference type="InterPro" id="IPR035093">
    <property type="entry name" value="RelE/ParE_toxin_dom_sf"/>
</dbReference>
<dbReference type="Proteomes" id="UP000177996">
    <property type="component" value="Unassembled WGS sequence"/>
</dbReference>
<dbReference type="AlphaFoldDB" id="A0A1G2D551"/>
<dbReference type="SUPFAM" id="SSF143011">
    <property type="entry name" value="RelE-like"/>
    <property type="match status" value="1"/>
</dbReference>
<dbReference type="InterPro" id="IPR007711">
    <property type="entry name" value="HigB-1"/>
</dbReference>
<evidence type="ECO:0000313" key="2">
    <source>
        <dbReference type="Proteomes" id="UP000177996"/>
    </source>
</evidence>
<dbReference type="EMBL" id="MHLL01000044">
    <property type="protein sequence ID" value="OGZ08060.1"/>
    <property type="molecule type" value="Genomic_DNA"/>
</dbReference>
<comment type="caution">
    <text evidence="1">The sequence shown here is derived from an EMBL/GenBank/DDBJ whole genome shotgun (WGS) entry which is preliminary data.</text>
</comment>
<evidence type="ECO:0000313" key="1">
    <source>
        <dbReference type="EMBL" id="OGZ08060.1"/>
    </source>
</evidence>
<dbReference type="STRING" id="1798661.A3D65_04635"/>
<evidence type="ECO:0008006" key="3">
    <source>
        <dbReference type="Google" id="ProtNLM"/>
    </source>
</evidence>
<name>A0A1G2D551_9BACT</name>
<protein>
    <recommendedName>
        <fullName evidence="3">Toxin YoeB</fullName>
    </recommendedName>
</protein>
<reference evidence="1 2" key="1">
    <citation type="journal article" date="2016" name="Nat. Commun.">
        <title>Thousands of microbial genomes shed light on interconnected biogeochemical processes in an aquifer system.</title>
        <authorList>
            <person name="Anantharaman K."/>
            <person name="Brown C.T."/>
            <person name="Hug L.A."/>
            <person name="Sharon I."/>
            <person name="Castelle C.J."/>
            <person name="Probst A.J."/>
            <person name="Thomas B.C."/>
            <person name="Singh A."/>
            <person name="Wilkins M.J."/>
            <person name="Karaoz U."/>
            <person name="Brodie E.L."/>
            <person name="Williams K.H."/>
            <person name="Hubbard S.S."/>
            <person name="Banfield J.F."/>
        </authorList>
    </citation>
    <scope>NUCLEOTIDE SEQUENCE [LARGE SCALE GENOMIC DNA]</scope>
</reference>
<organism evidence="1 2">
    <name type="scientific">Candidatus Lloydbacteria bacterium RIFCSPHIGHO2_02_FULL_50_13</name>
    <dbReference type="NCBI Taxonomy" id="1798661"/>
    <lineage>
        <taxon>Bacteria</taxon>
        <taxon>Candidatus Lloydiibacteriota</taxon>
    </lineage>
</organism>
<dbReference type="Pfam" id="PF05015">
    <property type="entry name" value="HigB-like_toxin"/>
    <property type="match status" value="1"/>
</dbReference>
<proteinExistence type="predicted"/>
<sequence>MILLPVHPEILEYVTRRRLLRTFQKQCLIFIADSDRPGLHTEMLEPKHLKIHSFRVNKKYRAIFIYRGPDVVEILDVNNHYQ</sequence>